<dbReference type="AlphaFoldDB" id="A0A642UV65"/>
<feature type="region of interest" description="Disordered" evidence="1">
    <location>
        <begin position="1"/>
        <end position="35"/>
    </location>
</feature>
<accession>A0A642UV65</accession>
<evidence type="ECO:0000256" key="1">
    <source>
        <dbReference type="SAM" id="MobiDB-lite"/>
    </source>
</evidence>
<dbReference type="VEuPathDB" id="FungiDB:DIURU_001142"/>
<protein>
    <submittedName>
        <fullName evidence="2">Uncharacterized protein</fullName>
    </submittedName>
</protein>
<name>A0A642UV65_DIURU</name>
<keyword evidence="3" id="KW-1185">Reference proteome</keyword>
<organism evidence="2 3">
    <name type="scientific">Diutina rugosa</name>
    <name type="common">Yeast</name>
    <name type="synonym">Candida rugosa</name>
    <dbReference type="NCBI Taxonomy" id="5481"/>
    <lineage>
        <taxon>Eukaryota</taxon>
        <taxon>Fungi</taxon>
        <taxon>Dikarya</taxon>
        <taxon>Ascomycota</taxon>
        <taxon>Saccharomycotina</taxon>
        <taxon>Pichiomycetes</taxon>
        <taxon>Debaryomycetaceae</taxon>
        <taxon>Diutina</taxon>
    </lineage>
</organism>
<feature type="compositionally biased region" description="Low complexity" evidence="1">
    <location>
        <begin position="73"/>
        <end position="84"/>
    </location>
</feature>
<dbReference type="Proteomes" id="UP000449547">
    <property type="component" value="Unassembled WGS sequence"/>
</dbReference>
<feature type="region of interest" description="Disordered" evidence="1">
    <location>
        <begin position="68"/>
        <end position="105"/>
    </location>
</feature>
<gene>
    <name evidence="2" type="ORF">DIURU_001142</name>
</gene>
<feature type="compositionally biased region" description="Polar residues" evidence="1">
    <location>
        <begin position="25"/>
        <end position="35"/>
    </location>
</feature>
<proteinExistence type="predicted"/>
<reference evidence="2 3" key="1">
    <citation type="submission" date="2019-07" db="EMBL/GenBank/DDBJ databases">
        <title>Genome assembly of two rare yeast pathogens: Diutina rugosa and Trichomonascus ciferrii.</title>
        <authorList>
            <person name="Mixao V."/>
            <person name="Saus E."/>
            <person name="Hansen A."/>
            <person name="Lass-Flor C."/>
            <person name="Gabaldon T."/>
        </authorList>
    </citation>
    <scope>NUCLEOTIDE SEQUENCE [LARGE SCALE GENOMIC DNA]</scope>
    <source>
        <strain evidence="2 3">CBS 613</strain>
    </source>
</reference>
<dbReference type="EMBL" id="SWFT01000036">
    <property type="protein sequence ID" value="KAA8906200.1"/>
    <property type="molecule type" value="Genomic_DNA"/>
</dbReference>
<sequence>MPPSPPLPSTDAFDPGNPAGEARPSPSSFKGASSEVSDVVALTEAIRSLVAINKRQNAILESFLHQLPSTQPSDTLLESSTDDSAPPHPDAKNAATQTKPAPETTYIEQWIDRVNSCEQE</sequence>
<dbReference type="RefSeq" id="XP_034014020.1">
    <property type="nucleotide sequence ID" value="XM_034153654.1"/>
</dbReference>
<comment type="caution">
    <text evidence="2">The sequence shown here is derived from an EMBL/GenBank/DDBJ whole genome shotgun (WGS) entry which is preliminary data.</text>
</comment>
<evidence type="ECO:0000313" key="2">
    <source>
        <dbReference type="EMBL" id="KAA8906200.1"/>
    </source>
</evidence>
<evidence type="ECO:0000313" key="3">
    <source>
        <dbReference type="Proteomes" id="UP000449547"/>
    </source>
</evidence>
<dbReference type="GeneID" id="54779795"/>